<evidence type="ECO:0000313" key="2">
    <source>
        <dbReference type="EMBL" id="KRZ39870.1"/>
    </source>
</evidence>
<keyword evidence="3" id="KW-1185">Reference proteome</keyword>
<evidence type="ECO:0000313" key="1">
    <source>
        <dbReference type="EMBL" id="KRZ22421.1"/>
    </source>
</evidence>
<dbReference type="EMBL" id="JYDV01000031">
    <property type="protein sequence ID" value="KRZ39870.1"/>
    <property type="molecule type" value="Genomic_DNA"/>
</dbReference>
<comment type="caution">
    <text evidence="2">The sequence shown here is derived from an EMBL/GenBank/DDBJ whole genome shotgun (WGS) entry which is preliminary data.</text>
</comment>
<organism evidence="2 4">
    <name type="scientific">Trichinella pseudospiralis</name>
    <name type="common">Parasitic roundworm</name>
    <dbReference type="NCBI Taxonomy" id="6337"/>
    <lineage>
        <taxon>Eukaryota</taxon>
        <taxon>Metazoa</taxon>
        <taxon>Ecdysozoa</taxon>
        <taxon>Nematoda</taxon>
        <taxon>Enoplea</taxon>
        <taxon>Dorylaimia</taxon>
        <taxon>Trichinellida</taxon>
        <taxon>Trichinellidae</taxon>
        <taxon>Trichinella</taxon>
    </lineage>
</organism>
<reference evidence="3 4" key="1">
    <citation type="submission" date="2015-01" db="EMBL/GenBank/DDBJ databases">
        <title>Evolution of Trichinella species and genotypes.</title>
        <authorList>
            <person name="Korhonen P.K."/>
            <person name="Edoardo P."/>
            <person name="Giuseppe L.R."/>
            <person name="Gasser R.B."/>
        </authorList>
    </citation>
    <scope>NUCLEOTIDE SEQUENCE [LARGE SCALE GENOMIC DNA]</scope>
    <source>
        <strain evidence="2">ISS176</strain>
        <strain evidence="1">ISS588</strain>
    </source>
</reference>
<dbReference type="EMBL" id="JYDS01000174">
    <property type="protein sequence ID" value="KRZ22421.1"/>
    <property type="molecule type" value="Genomic_DNA"/>
</dbReference>
<evidence type="ECO:0000313" key="4">
    <source>
        <dbReference type="Proteomes" id="UP000054826"/>
    </source>
</evidence>
<dbReference type="Proteomes" id="UP000054826">
    <property type="component" value="Unassembled WGS sequence"/>
</dbReference>
<sequence>MQCSVKIQTSFASQGCCPSPLKDAADQSANRDRSIFVRPPRPALPYPPPHISRVKTALRSSLNLNTDESATAAPKRLFKLLLAGSRITLSNQTEHHQSVSIIFPQTAPPL</sequence>
<name>A0A0V1JY21_TRIPS</name>
<evidence type="ECO:0000313" key="3">
    <source>
        <dbReference type="Proteomes" id="UP000054805"/>
    </source>
</evidence>
<gene>
    <name evidence="1" type="ORF">T4B_12607</name>
    <name evidence="2" type="ORF">T4C_9560</name>
</gene>
<proteinExistence type="predicted"/>
<dbReference type="AlphaFoldDB" id="A0A0V1JY21"/>
<protein>
    <submittedName>
        <fullName evidence="2">Uncharacterized protein</fullName>
    </submittedName>
</protein>
<dbReference type="Proteomes" id="UP000054805">
    <property type="component" value="Unassembled WGS sequence"/>
</dbReference>
<accession>A0A0V1JY21</accession>